<dbReference type="Gene3D" id="2.40.128.110">
    <property type="entry name" value="Lipid/polyisoprenoid-binding, YceI-like"/>
    <property type="match status" value="1"/>
</dbReference>
<dbReference type="SUPFAM" id="SSF101874">
    <property type="entry name" value="YceI-like"/>
    <property type="match status" value="1"/>
</dbReference>
<dbReference type="InterPro" id="IPR007372">
    <property type="entry name" value="Lipid/polyisoprenoid-bd_YceI"/>
</dbReference>
<proteinExistence type="predicted"/>
<dbReference type="PANTHER" id="PTHR34406">
    <property type="entry name" value="PROTEIN YCEI"/>
    <property type="match status" value="1"/>
</dbReference>
<organism evidence="3 4">
    <name type="scientific">Cognatiluteimonas weifangensis</name>
    <dbReference type="NCBI Taxonomy" id="2303539"/>
    <lineage>
        <taxon>Bacteria</taxon>
        <taxon>Pseudomonadati</taxon>
        <taxon>Pseudomonadota</taxon>
        <taxon>Gammaproteobacteria</taxon>
        <taxon>Lysobacterales</taxon>
        <taxon>Lysobacteraceae</taxon>
        <taxon>Cognatiluteimonas</taxon>
    </lineage>
</organism>
<evidence type="ECO:0000313" key="3">
    <source>
        <dbReference type="EMBL" id="RFP61920.1"/>
    </source>
</evidence>
<evidence type="ECO:0000259" key="2">
    <source>
        <dbReference type="SMART" id="SM00867"/>
    </source>
</evidence>
<feature type="chain" id="PRO_5017010030" evidence="1">
    <location>
        <begin position="21"/>
        <end position="191"/>
    </location>
</feature>
<evidence type="ECO:0000256" key="1">
    <source>
        <dbReference type="SAM" id="SignalP"/>
    </source>
</evidence>
<gene>
    <name evidence="3" type="ORF">D0Y53_02345</name>
</gene>
<dbReference type="Pfam" id="PF04264">
    <property type="entry name" value="YceI"/>
    <property type="match status" value="1"/>
</dbReference>
<keyword evidence="4" id="KW-1185">Reference proteome</keyword>
<feature type="signal peptide" evidence="1">
    <location>
        <begin position="1"/>
        <end position="20"/>
    </location>
</feature>
<feature type="domain" description="Lipid/polyisoprenoid-binding YceI-like" evidence="2">
    <location>
        <begin position="24"/>
        <end position="188"/>
    </location>
</feature>
<dbReference type="RefSeq" id="WP_117201596.1">
    <property type="nucleotide sequence ID" value="NZ_JBHTBK010000033.1"/>
</dbReference>
<dbReference type="OrthoDB" id="9811006at2"/>
<name>A0A372DQS1_9GAMM</name>
<dbReference type="PANTHER" id="PTHR34406:SF1">
    <property type="entry name" value="PROTEIN YCEI"/>
    <property type="match status" value="1"/>
</dbReference>
<sequence>MFKRILLATALAVAAFGASASGVAYQIDPSHTVVLATWNHFGYSNPSANFGGASGTIVYDAQAPERSSVEVVLPLAAIDSFVPKLDEHLKSPDFFDAARYPTATFKSTAVKALGGNRLQVSGNLELHGVTRPVVLDVVLNQAAPHAMTKKPAIGFDATATIQRSQFGIDKYVPAVSDEIALRITTEAHAVE</sequence>
<dbReference type="Proteomes" id="UP000262917">
    <property type="component" value="Unassembled WGS sequence"/>
</dbReference>
<accession>A0A372DQS1</accession>
<dbReference type="InterPro" id="IPR036761">
    <property type="entry name" value="TTHA0802/YceI-like_sf"/>
</dbReference>
<comment type="caution">
    <text evidence="3">The sequence shown here is derived from an EMBL/GenBank/DDBJ whole genome shotgun (WGS) entry which is preliminary data.</text>
</comment>
<reference evidence="3 4" key="1">
    <citation type="submission" date="2018-08" db="EMBL/GenBank/DDBJ databases">
        <title>Lysobacter weifangensis sp. nov., a new member of the family 'Xanthomonadaceae', isolated from soil in a farmland.</title>
        <authorList>
            <person name="Zhao H."/>
        </authorList>
    </citation>
    <scope>NUCLEOTIDE SEQUENCE [LARGE SCALE GENOMIC DNA]</scope>
    <source>
        <strain evidence="3 4">WF-2</strain>
    </source>
</reference>
<dbReference type="AlphaFoldDB" id="A0A372DQS1"/>
<dbReference type="SMART" id="SM00867">
    <property type="entry name" value="YceI"/>
    <property type="match status" value="1"/>
</dbReference>
<protein>
    <submittedName>
        <fullName evidence="3">Polyisoprenoid-binding protein</fullName>
    </submittedName>
</protein>
<keyword evidence="1" id="KW-0732">Signal</keyword>
<dbReference type="EMBL" id="QVPD01000002">
    <property type="protein sequence ID" value="RFP61920.1"/>
    <property type="molecule type" value="Genomic_DNA"/>
</dbReference>
<evidence type="ECO:0000313" key="4">
    <source>
        <dbReference type="Proteomes" id="UP000262917"/>
    </source>
</evidence>